<proteinExistence type="predicted"/>
<reference evidence="2" key="1">
    <citation type="submission" date="2021-03" db="EMBL/GenBank/DDBJ databases">
        <title>Roseibium sp. CAU 1637 isolated from Incheon.</title>
        <authorList>
            <person name="Kim W."/>
        </authorList>
    </citation>
    <scope>NUCLEOTIDE SEQUENCE</scope>
    <source>
        <strain evidence="2">CAU 1637</strain>
    </source>
</reference>
<keyword evidence="3" id="KW-1185">Reference proteome</keyword>
<dbReference type="Proteomes" id="UP000664779">
    <property type="component" value="Unassembled WGS sequence"/>
</dbReference>
<dbReference type="InterPro" id="IPR036280">
    <property type="entry name" value="Multihaem_cyt_sf"/>
</dbReference>
<feature type="compositionally biased region" description="Basic and acidic residues" evidence="1">
    <location>
        <begin position="46"/>
        <end position="58"/>
    </location>
</feature>
<comment type="caution">
    <text evidence="2">The sequence shown here is derived from an EMBL/GenBank/DDBJ whole genome shotgun (WGS) entry which is preliminary data.</text>
</comment>
<protein>
    <submittedName>
        <fullName evidence="2">Isoquinoline 1-oxidoreductase subunit</fullName>
    </submittedName>
</protein>
<dbReference type="EMBL" id="JAFLNF010000004">
    <property type="protein sequence ID" value="MBO0345532.1"/>
    <property type="molecule type" value="Genomic_DNA"/>
</dbReference>
<accession>A0A939J6W5</accession>
<evidence type="ECO:0000313" key="2">
    <source>
        <dbReference type="EMBL" id="MBO0345532.1"/>
    </source>
</evidence>
<feature type="region of interest" description="Disordered" evidence="1">
    <location>
        <begin position="40"/>
        <end position="68"/>
    </location>
</feature>
<evidence type="ECO:0000256" key="1">
    <source>
        <dbReference type="SAM" id="MobiDB-lite"/>
    </source>
</evidence>
<sequence>MVDRHEERLRGPEAFSDIPDNAERSEALFREMGKVIESPRCMNCHPKADSPTQREGRPHTPPVTRGVGGMGAEGLQCSTCHGEENVTFTNGEGSIPGHPAWHLAPATMAWQGSSLKGICEQLRDPERNGDRSLDELVEHNSEDTLVGWAWTPGVGREPAPGTQELFGALTRAWVDSGAVCPGTAG</sequence>
<dbReference type="AlphaFoldDB" id="A0A939J6W5"/>
<gene>
    <name evidence="2" type="ORF">J0X15_09895</name>
</gene>
<feature type="compositionally biased region" description="Basic and acidic residues" evidence="1">
    <location>
        <begin position="1"/>
        <end position="11"/>
    </location>
</feature>
<organism evidence="2 3">
    <name type="scientific">Roseibium limicola</name>
    <dbReference type="NCBI Taxonomy" id="2816037"/>
    <lineage>
        <taxon>Bacteria</taxon>
        <taxon>Pseudomonadati</taxon>
        <taxon>Pseudomonadota</taxon>
        <taxon>Alphaproteobacteria</taxon>
        <taxon>Hyphomicrobiales</taxon>
        <taxon>Stappiaceae</taxon>
        <taxon>Roseibium</taxon>
    </lineage>
</organism>
<dbReference type="SUPFAM" id="SSF48695">
    <property type="entry name" value="Multiheme cytochromes"/>
    <property type="match status" value="1"/>
</dbReference>
<evidence type="ECO:0000313" key="3">
    <source>
        <dbReference type="Proteomes" id="UP000664779"/>
    </source>
</evidence>
<name>A0A939J6W5_9HYPH</name>
<feature type="region of interest" description="Disordered" evidence="1">
    <location>
        <begin position="1"/>
        <end position="23"/>
    </location>
</feature>